<dbReference type="PROSITE" id="PS50076">
    <property type="entry name" value="DNAJ_2"/>
    <property type="match status" value="1"/>
</dbReference>
<dbReference type="PROSITE" id="PS00636">
    <property type="entry name" value="DNAJ_1"/>
    <property type="match status" value="1"/>
</dbReference>
<dbReference type="Gene3D" id="1.10.287.110">
    <property type="entry name" value="DnaJ domain"/>
    <property type="match status" value="1"/>
</dbReference>
<dbReference type="EMBL" id="QSBY01000008">
    <property type="protein sequence ID" value="RHW71117.1"/>
    <property type="molecule type" value="Genomic_DNA"/>
</dbReference>
<dbReference type="InterPro" id="IPR001623">
    <property type="entry name" value="DnaJ_domain"/>
</dbReference>
<feature type="domain" description="J" evidence="2">
    <location>
        <begin position="197"/>
        <end position="262"/>
    </location>
</feature>
<dbReference type="InterPro" id="IPR036869">
    <property type="entry name" value="J_dom_sf"/>
</dbReference>
<dbReference type="Proteomes" id="UP000266743">
    <property type="component" value="Chromosome 8"/>
</dbReference>
<dbReference type="PANTHER" id="PTHR44094">
    <property type="entry name" value="DNAJ HEAT SHOCK N-TERMINAL DOMAIN-CONTAINING PROTEIN"/>
    <property type="match status" value="1"/>
</dbReference>
<feature type="region of interest" description="Disordered" evidence="1">
    <location>
        <begin position="167"/>
        <end position="191"/>
    </location>
</feature>
<name>A0A3L6L7A1_9TRYP</name>
<dbReference type="PRINTS" id="PR00625">
    <property type="entry name" value="JDOMAIN"/>
</dbReference>
<evidence type="ECO:0000256" key="1">
    <source>
        <dbReference type="SAM" id="MobiDB-lite"/>
    </source>
</evidence>
<evidence type="ECO:0000259" key="2">
    <source>
        <dbReference type="PROSITE" id="PS50076"/>
    </source>
</evidence>
<feature type="compositionally biased region" description="Low complexity" evidence="1">
    <location>
        <begin position="167"/>
        <end position="179"/>
    </location>
</feature>
<evidence type="ECO:0000313" key="3">
    <source>
        <dbReference type="EMBL" id="RHW71117.1"/>
    </source>
</evidence>
<dbReference type="InterPro" id="IPR018253">
    <property type="entry name" value="DnaJ_domain_CS"/>
</dbReference>
<protein>
    <submittedName>
        <fullName evidence="3">Chaperone protein DNAj</fullName>
    </submittedName>
</protein>
<comment type="caution">
    <text evidence="3">The sequence shown here is derived from an EMBL/GenBank/DDBJ whole genome shotgun (WGS) entry which is preliminary data.</text>
</comment>
<dbReference type="Pfam" id="PF00226">
    <property type="entry name" value="DnaJ"/>
    <property type="match status" value="1"/>
</dbReference>
<dbReference type="SMART" id="SM00271">
    <property type="entry name" value="DnaJ"/>
    <property type="match status" value="1"/>
</dbReference>
<feature type="region of interest" description="Disordered" evidence="1">
    <location>
        <begin position="1"/>
        <end position="23"/>
    </location>
</feature>
<dbReference type="PANTHER" id="PTHR44094:SF8">
    <property type="entry name" value="DNAJ HEAT SHOCK N-TERMINAL DOMAIN-CONTAINING PROTEIN-RELATED"/>
    <property type="match status" value="1"/>
</dbReference>
<proteinExistence type="predicted"/>
<dbReference type="SUPFAM" id="SSF46565">
    <property type="entry name" value="Chaperone J-domain"/>
    <property type="match status" value="1"/>
</dbReference>
<accession>A0A3L6L7A1</accession>
<organism evidence="3">
    <name type="scientific">Trypanosoma brucei equiperdum</name>
    <dbReference type="NCBI Taxonomy" id="630700"/>
    <lineage>
        <taxon>Eukaryota</taxon>
        <taxon>Discoba</taxon>
        <taxon>Euglenozoa</taxon>
        <taxon>Kinetoplastea</taxon>
        <taxon>Metakinetoplastina</taxon>
        <taxon>Trypanosomatida</taxon>
        <taxon>Trypanosomatidae</taxon>
        <taxon>Trypanosoma</taxon>
    </lineage>
</organism>
<reference evidence="3" key="1">
    <citation type="submission" date="2018-09" db="EMBL/GenBank/DDBJ databases">
        <title>whole genome sequence of T. equiperdum IVM-t1 strain.</title>
        <authorList>
            <person name="Suganuma K."/>
        </authorList>
    </citation>
    <scope>NUCLEOTIDE SEQUENCE [LARGE SCALE GENOMIC DNA]</scope>
    <source>
        <strain evidence="3">IVM-t1</strain>
    </source>
</reference>
<dbReference type="AlphaFoldDB" id="A0A3L6L7A1"/>
<gene>
    <name evidence="3" type="ORF">DPX39_080058100</name>
</gene>
<feature type="compositionally biased region" description="Polar residues" evidence="1">
    <location>
        <begin position="7"/>
        <end position="16"/>
    </location>
</feature>
<dbReference type="InterPro" id="IPR052423">
    <property type="entry name" value="EMIR"/>
</dbReference>
<sequence length="481" mass="51748">MKKESVPSKSENTTDLQPEGVDMPGEPLDVIGRAFSNRQPKHIGQGLADAVRNVAVGLGVGISSFIALPIAGGKREGATGVAKGIGFGLLGLAGGAAAGLVTGARQLGRGVVNTKAAVEETIRRERYWCSITGGWIEVRLNEMLADIPVTDDDIYCKAREEYRKVSSSSWDGAASPSGSEGNDPSEEGCEGSCGKEDYYSLIGVERTATTSQIRAAFHRKALTLHPDKNTGDVEATQRFQAILEAYNVLSNDAQRSEYDARGSVDINAGEGGLTSPIEQSLGATQLEPFIGRVEWAVHLTPYVYFDSELRKELKKRRVLRLAQNLVRFVDGDESTLESVRPLIIDAVSTRGGARLMPVVAQQYAAAARQHLTSSSLLREVDNFGTSKLAFLGGVADATVACLTTAVKAARKRLDGDEFLDTVLALCECDVQKNVLRAARLLFYDLSASAEQRNTRAYNLLKLSNMIKDICLSCSSVVIEAQ</sequence>
<dbReference type="CDD" id="cd06257">
    <property type="entry name" value="DnaJ"/>
    <property type="match status" value="1"/>
</dbReference>